<evidence type="ECO:0000313" key="2">
    <source>
        <dbReference type="EMBL" id="PSR22180.1"/>
    </source>
</evidence>
<sequence length="142" mass="16089">MPKSLRKTAASPAKRSASTLTQELTRPSRRQRSVTGTAPVVAKISRNHTEVEYVLPPEAVVVQALELELARRKTVSYANMLNFYDDVLAALDVDPPETLYPYVVARVHSTACLTSRKCRWDEKGRQWVYTVETKHFEVAEQD</sequence>
<reference evidence="2 3" key="1">
    <citation type="journal article" date="2014" name="BMC Genomics">
        <title>Comparison of environmental and isolate Sulfobacillus genomes reveals diverse carbon, sulfur, nitrogen, and hydrogen metabolisms.</title>
        <authorList>
            <person name="Justice N.B."/>
            <person name="Norman A."/>
            <person name="Brown C.T."/>
            <person name="Singh A."/>
            <person name="Thomas B.C."/>
            <person name="Banfield J.F."/>
        </authorList>
    </citation>
    <scope>NUCLEOTIDE SEQUENCE [LARGE SCALE GENOMIC DNA]</scope>
    <source>
        <strain evidence="2">AMDSBA1</strain>
    </source>
</reference>
<name>A0A2T2WIX6_9FIRM</name>
<organism evidence="2 3">
    <name type="scientific">Sulfobacillus benefaciens</name>
    <dbReference type="NCBI Taxonomy" id="453960"/>
    <lineage>
        <taxon>Bacteria</taxon>
        <taxon>Bacillati</taxon>
        <taxon>Bacillota</taxon>
        <taxon>Clostridia</taxon>
        <taxon>Eubacteriales</taxon>
        <taxon>Clostridiales Family XVII. Incertae Sedis</taxon>
        <taxon>Sulfobacillus</taxon>
    </lineage>
</organism>
<evidence type="ECO:0000256" key="1">
    <source>
        <dbReference type="SAM" id="MobiDB-lite"/>
    </source>
</evidence>
<proteinExistence type="predicted"/>
<evidence type="ECO:0000313" key="3">
    <source>
        <dbReference type="Proteomes" id="UP000242699"/>
    </source>
</evidence>
<gene>
    <name evidence="2" type="ORF">C7B43_20920</name>
</gene>
<feature type="region of interest" description="Disordered" evidence="1">
    <location>
        <begin position="1"/>
        <end position="37"/>
    </location>
</feature>
<feature type="compositionally biased region" description="Polar residues" evidence="1">
    <location>
        <begin position="16"/>
        <end position="25"/>
    </location>
</feature>
<protein>
    <submittedName>
        <fullName evidence="2">Uncharacterized protein</fullName>
    </submittedName>
</protein>
<dbReference type="Proteomes" id="UP000242699">
    <property type="component" value="Unassembled WGS sequence"/>
</dbReference>
<dbReference type="AlphaFoldDB" id="A0A2T2WIX6"/>
<accession>A0A2T2WIX6</accession>
<dbReference type="EMBL" id="PXYT01000117">
    <property type="protein sequence ID" value="PSR22180.1"/>
    <property type="molecule type" value="Genomic_DNA"/>
</dbReference>
<comment type="caution">
    <text evidence="2">The sequence shown here is derived from an EMBL/GenBank/DDBJ whole genome shotgun (WGS) entry which is preliminary data.</text>
</comment>